<feature type="transmembrane region" description="Helical" evidence="1">
    <location>
        <begin position="6"/>
        <end position="24"/>
    </location>
</feature>
<dbReference type="Proteomes" id="UP000201389">
    <property type="component" value="Segment"/>
</dbReference>
<keyword evidence="1" id="KW-0472">Membrane</keyword>
<reference evidence="2 3" key="1">
    <citation type="submission" date="2010-10" db="EMBL/GenBank/DDBJ databases">
        <title>The Genome Sequence of Loktanella phage pCB2051-A.</title>
        <authorList>
            <consortium name="The Broad Institute Genome Sequencing Platform"/>
            <person name="Henn M.R."/>
            <person name="Buchan A."/>
            <person name="Levin J."/>
            <person name="Malboeuf C."/>
            <person name="Casali M."/>
            <person name="Russ C."/>
            <person name="Lennon N."/>
            <person name="Chapman S.B."/>
            <person name="Erlich R."/>
            <person name="Young S.K."/>
            <person name="Yandava C."/>
            <person name="Zeng Q."/>
            <person name="Alvarado L."/>
            <person name="Anderson S."/>
            <person name="Berlin A."/>
            <person name="Chen Z."/>
            <person name="Freedman E."/>
            <person name="Gellesch M."/>
            <person name="Goldberg J."/>
            <person name="Green L."/>
            <person name="Griggs A."/>
            <person name="Gujja S."/>
            <person name="Heilman E.R."/>
            <person name="Heiman D."/>
            <person name="Hollinger A."/>
            <person name="Howarth C."/>
            <person name="Larson L."/>
            <person name="Mehta T."/>
            <person name="Pearson M."/>
            <person name="Roberts A."/>
            <person name="Ryan E."/>
            <person name="Saif S."/>
            <person name="Shea T."/>
            <person name="Shenoy N."/>
            <person name="Sisk P."/>
            <person name="Stolte C."/>
            <person name="Sykes S."/>
            <person name="White J."/>
            <person name="Haas B."/>
            <person name="Nusbaum C."/>
            <person name="Birren B."/>
        </authorList>
    </citation>
    <scope>NUCLEOTIDE SEQUENCE [LARGE SCALE GENOMIC DNA]</scope>
    <source>
        <strain evidence="3">pCB2051-A</strain>
    </source>
</reference>
<protein>
    <submittedName>
        <fullName evidence="2">Uncharacterized protein</fullName>
    </submittedName>
</protein>
<organism evidence="2 3">
    <name type="scientific">Loktanella phage pCB2051-A</name>
    <dbReference type="NCBI Taxonomy" id="754044"/>
    <lineage>
        <taxon>Viruses</taxon>
        <taxon>Duplodnaviria</taxon>
        <taxon>Heunggongvirae</taxon>
        <taxon>Uroviricota</taxon>
        <taxon>Caudoviricetes</taxon>
        <taxon>Casjensviridae</taxon>
        <taxon>Broinstvirus</taxon>
        <taxon>Broinstvirus pCB2051A</taxon>
    </lineage>
</organism>
<keyword evidence="1" id="KW-0812">Transmembrane</keyword>
<accession>M4QRP4</accession>
<name>M4QRP4_9CAUD</name>
<sequence length="85" mass="9503">MISITLAALLGISVMGNFIIWWWFKSQIKNITLAEAADIVWSKFDSEKVIAAMASVPETYSSKMSAGDIDFLRFRSAILSLRDDV</sequence>
<dbReference type="RefSeq" id="YP_007674968.1">
    <property type="nucleotide sequence ID" value="NC_020853.1"/>
</dbReference>
<gene>
    <name evidence="2" type="ORF">LOKG_00072</name>
</gene>
<evidence type="ECO:0000313" key="3">
    <source>
        <dbReference type="Proteomes" id="UP000201389"/>
    </source>
</evidence>
<evidence type="ECO:0000256" key="1">
    <source>
        <dbReference type="SAM" id="Phobius"/>
    </source>
</evidence>
<dbReference type="GeneID" id="15011541"/>
<dbReference type="KEGG" id="vg:15011541"/>
<keyword evidence="1" id="KW-1133">Transmembrane helix</keyword>
<proteinExistence type="predicted"/>
<dbReference type="EMBL" id="HQ632859">
    <property type="protein sequence ID" value="AGH31508.1"/>
    <property type="molecule type" value="Genomic_DNA"/>
</dbReference>
<keyword evidence="3" id="KW-1185">Reference proteome</keyword>
<evidence type="ECO:0000313" key="2">
    <source>
        <dbReference type="EMBL" id="AGH31508.1"/>
    </source>
</evidence>